<evidence type="ECO:0000313" key="10">
    <source>
        <dbReference type="EMBL" id="KUI62477.1"/>
    </source>
</evidence>
<dbReference type="Pfam" id="PF00550">
    <property type="entry name" value="PP-binding"/>
    <property type="match status" value="1"/>
</dbReference>
<dbReference type="SMART" id="SM00826">
    <property type="entry name" value="PKS_DH"/>
    <property type="match status" value="1"/>
</dbReference>
<dbReference type="EMBL" id="KN714814">
    <property type="protein sequence ID" value="KUI62477.1"/>
    <property type="molecule type" value="Genomic_DNA"/>
</dbReference>
<organism evidence="10 11">
    <name type="scientific">Cytospora mali</name>
    <name type="common">Apple Valsa canker fungus</name>
    <name type="synonym">Valsa mali</name>
    <dbReference type="NCBI Taxonomy" id="578113"/>
    <lineage>
        <taxon>Eukaryota</taxon>
        <taxon>Fungi</taxon>
        <taxon>Dikarya</taxon>
        <taxon>Ascomycota</taxon>
        <taxon>Pezizomycotina</taxon>
        <taxon>Sordariomycetes</taxon>
        <taxon>Sordariomycetidae</taxon>
        <taxon>Diaporthales</taxon>
        <taxon>Cytosporaceae</taxon>
        <taxon>Cytospora</taxon>
    </lineage>
</organism>
<dbReference type="SUPFAM" id="SSF53335">
    <property type="entry name" value="S-adenosyl-L-methionine-dependent methyltransferases"/>
    <property type="match status" value="1"/>
</dbReference>
<keyword evidence="11" id="KW-1185">Reference proteome</keyword>
<dbReference type="InterPro" id="IPR006162">
    <property type="entry name" value="Ppantetheine_attach_site"/>
</dbReference>
<dbReference type="Proteomes" id="UP000078576">
    <property type="component" value="Unassembled WGS sequence"/>
</dbReference>
<dbReference type="GO" id="GO:0044550">
    <property type="term" value="P:secondary metabolite biosynthetic process"/>
    <property type="evidence" value="ECO:0007669"/>
    <property type="project" value="TreeGrafter"/>
</dbReference>
<dbReference type="Gene3D" id="3.40.50.150">
    <property type="entry name" value="Vaccinia Virus protein VP39"/>
    <property type="match status" value="1"/>
</dbReference>
<keyword evidence="2" id="KW-0597">Phosphoprotein</keyword>
<dbReference type="SUPFAM" id="SSF47336">
    <property type="entry name" value="ACP-like"/>
    <property type="match status" value="1"/>
</dbReference>
<evidence type="ECO:0000256" key="4">
    <source>
        <dbReference type="ARBA" id="ARBA00022679"/>
    </source>
</evidence>
<keyword evidence="6" id="KW-0511">Multifunctional enzyme</keyword>
<accession>A0A194VEP4</accession>
<dbReference type="InterPro" id="IPR020806">
    <property type="entry name" value="PKS_PP-bd"/>
</dbReference>
<dbReference type="PROSITE" id="PS50075">
    <property type="entry name" value="CARRIER"/>
    <property type="match status" value="1"/>
</dbReference>
<dbReference type="InterPro" id="IPR049552">
    <property type="entry name" value="PKS_DH_N"/>
</dbReference>
<name>A0A194VEP4_CYTMA</name>
<evidence type="ECO:0000256" key="6">
    <source>
        <dbReference type="ARBA" id="ARBA00023268"/>
    </source>
</evidence>
<protein>
    <submittedName>
        <fullName evidence="10">Polyketide synthase-nonribosomal peptide synthetase</fullName>
    </submittedName>
</protein>
<dbReference type="InterPro" id="IPR013217">
    <property type="entry name" value="Methyltransf_12"/>
</dbReference>
<evidence type="ECO:0000259" key="8">
    <source>
        <dbReference type="PROSITE" id="PS50075"/>
    </source>
</evidence>
<feature type="region of interest" description="N-terminal hotdog fold" evidence="7">
    <location>
        <begin position="9"/>
        <end position="144"/>
    </location>
</feature>
<dbReference type="OrthoDB" id="5152913at2759"/>
<dbReference type="Pfam" id="PF07993">
    <property type="entry name" value="NAD_binding_4"/>
    <property type="match status" value="1"/>
</dbReference>
<dbReference type="SMART" id="SM00823">
    <property type="entry name" value="PKS_PP"/>
    <property type="match status" value="1"/>
</dbReference>
<keyword evidence="4" id="KW-0808">Transferase</keyword>
<dbReference type="InterPro" id="IPR013120">
    <property type="entry name" value="FAR_NAD-bd"/>
</dbReference>
<dbReference type="CDD" id="cd02440">
    <property type="entry name" value="AdoMet_MTases"/>
    <property type="match status" value="1"/>
</dbReference>
<dbReference type="InterPro" id="IPR050091">
    <property type="entry name" value="PKS_NRPS_Biosynth_Enz"/>
</dbReference>
<sequence>MRLRNRPFHPLLGDESPDSAPHHLRWKNVLIPSEIGWLDGHQVQGQMVFPAAGYVSTALEAARRLAAAGGKEARLIELSDFSIHQAVTFEGNSSAVEVLIELLHVVEDDSGLRANFTYSAALGSQAGDFTLAAVGCLRVLLGSPSTHTLPARGPPIAHLIDVEAWRLYRFMDGLGYNFAGPFRSLETPRRKLAELDAAFQSVIFAYSYPGDDQLRNLHLPSEFSRIRIWVSGHSNMYVAGYANAALQLEGISFVPFAGTNNEDRDVFYKMDWVPAAPDGVSAADGNPVTQVDTDLLWALSRIASFYLRKFDEEVPVDSPARTERPLCYFLNYTRHRTNLFRSGEHKFARREWLADSFDDVMAHIEQHGFSNNPLVKLMLLVGVTMPLVFKNETTMLEEMRASGLLDEYYAHGFATGQSGLWLGQTVKQITDRHPHLNILEVGAGTGATTKTILKAIGQSVNEYTFTDISSSFFENVAEALVPWKDRIAFKVFEAERDPLQQGFEQGQTDIVVASFVIHATRNPTNTLRNLRRLLNPGGYLVVSEGTNEGPLASGDGFIFGALPGWWLGVDEGCTTGFSGIDTLAPAKFFESPGVILFVSQAVNDQISFLREPLTMAASVEAGPKKVTKLVVIGGVTQPVAKLAQHVGAIFKDLADHIMFYTSLEDTDYAIVDAASTVVSLVELDKPSFKDMTPKRWQGFRKMFETSRTLLWISFLDFPTFSDIDNRTIAESVLRLHAKDMNHSDFLWTVEPEIIIDSNGHQLVPRLNPVSAVNYRCDTRDDQGLEKIGLRTTSTVLYALKTDVGHKFLVSAVDPSGQRYLALVSKPVSALEIPRELAVPYDLEQNRPTEAEFLAVVAVHLISLVIVEPLFPGQRIALYNASPLIAQAVEAQASLKGVTVICMTDSDYDSSTPSSWTKLPTYISISELSQLLPGNLACFAGFSPKNRSETNILSTLSYHCRRETAATLFAPDGFDAGSRSIPILKKILKRAIQFAQKAGSENPHLNAERISLASLNYVGRPENPVTIVDWTSATSLPIQVTRLDNNLLFKYDKTYWLCGMSGALGISLCDWMIDRGVRNFVLTSRNPKIERRWIEDHRRDGVTVHIIACDVTDEQALCAVYEKIVQTMPPIAGAMNVLGSLHLDRIFYNIDLDFFILVSSITCVIGNVGQANYTAANMFMWSLAANRRQRGLKAAAVNVGAIMGAGYITRETDRALDITVQKMAMMHLSEEDFHQIIAEAIETCHLDSLNGPEISTGLRNISPDSPSSRNGDQLRKMLQTPASVSVEEILSKRGPELGIDSLISVDLRSWLVKNFQASIPVLKIMGNDTIANLAQSVLQNIPAEMTPHILREDAASTCTTNEADTLASDEGSSTPTTEAPVAINWEVEIEPPADFASIASISGLPPTTPPNVIAKSIFAHTDAVLHNGADTSHIKNYADLRASNFGSTITLIRLCLPRRIPMHYISSAGVSLYYGGNSGGAFPSASRPSTIIREGIDAAGAKAKLDWVNALLHYARKLGAVPRAEHNRGALDLVRIDGCCAAVLDSLVKGQEPVGIRYLNLVGDIVIPIDRMQDMDADRGKRYEVIPRAEWLSKAVAAGLHPAVALLIKEMDAPGKPEYPRLMKGS</sequence>
<keyword evidence="3" id="KW-0489">Methyltransferase</keyword>
<dbReference type="Pfam" id="PF08242">
    <property type="entry name" value="Methyltransf_12"/>
    <property type="match status" value="1"/>
</dbReference>
<dbReference type="Pfam" id="PF21089">
    <property type="entry name" value="PKS_DH_N"/>
    <property type="match status" value="1"/>
</dbReference>
<feature type="domain" description="PKS/mFAS DH" evidence="9">
    <location>
        <begin position="9"/>
        <end position="316"/>
    </location>
</feature>
<feature type="domain" description="Carrier" evidence="8">
    <location>
        <begin position="1263"/>
        <end position="1340"/>
    </location>
</feature>
<dbReference type="InterPro" id="IPR020807">
    <property type="entry name" value="PKS_DH"/>
</dbReference>
<dbReference type="PANTHER" id="PTHR43775">
    <property type="entry name" value="FATTY ACID SYNTHASE"/>
    <property type="match status" value="1"/>
</dbReference>
<evidence type="ECO:0000256" key="7">
    <source>
        <dbReference type="PROSITE-ProRule" id="PRU01363"/>
    </source>
</evidence>
<feature type="region of interest" description="C-terminal hotdog fold" evidence="7">
    <location>
        <begin position="159"/>
        <end position="316"/>
    </location>
</feature>
<dbReference type="InterPro" id="IPR049900">
    <property type="entry name" value="PKS_mFAS_DH"/>
</dbReference>
<dbReference type="SMART" id="SM00822">
    <property type="entry name" value="PKS_KR"/>
    <property type="match status" value="1"/>
</dbReference>
<dbReference type="Pfam" id="PF08659">
    <property type="entry name" value="KR"/>
    <property type="match status" value="2"/>
</dbReference>
<dbReference type="STRING" id="694573.A0A194VEP4"/>
<dbReference type="SUPFAM" id="SSF51735">
    <property type="entry name" value="NAD(P)-binding Rossmann-fold domains"/>
    <property type="match status" value="2"/>
</dbReference>
<dbReference type="Gene3D" id="3.10.129.110">
    <property type="entry name" value="Polyketide synthase dehydratase"/>
    <property type="match status" value="1"/>
</dbReference>
<keyword evidence="1" id="KW-0596">Phosphopantetheine</keyword>
<dbReference type="InterPro" id="IPR036291">
    <property type="entry name" value="NAD(P)-bd_dom_sf"/>
</dbReference>
<evidence type="ECO:0000313" key="11">
    <source>
        <dbReference type="Proteomes" id="UP000078576"/>
    </source>
</evidence>
<evidence type="ECO:0000256" key="5">
    <source>
        <dbReference type="ARBA" id="ARBA00023002"/>
    </source>
</evidence>
<evidence type="ECO:0000259" key="9">
    <source>
        <dbReference type="PROSITE" id="PS52019"/>
    </source>
</evidence>
<comment type="caution">
    <text evidence="7">Lacks conserved residue(s) required for the propagation of feature annotation.</text>
</comment>
<dbReference type="GO" id="GO:0008168">
    <property type="term" value="F:methyltransferase activity"/>
    <property type="evidence" value="ECO:0007669"/>
    <property type="project" value="UniProtKB-KW"/>
</dbReference>
<reference evidence="11" key="1">
    <citation type="submission" date="2014-12" db="EMBL/GenBank/DDBJ databases">
        <title>Genome Sequence of Valsa Canker Pathogens Uncovers a Specific Adaption of Colonization on Woody Bark.</title>
        <authorList>
            <person name="Yin Z."/>
            <person name="Liu H."/>
            <person name="Gao X."/>
            <person name="Li Z."/>
            <person name="Song N."/>
            <person name="Ke X."/>
            <person name="Dai Q."/>
            <person name="Wu Y."/>
            <person name="Sun Y."/>
            <person name="Xu J.-R."/>
            <person name="Kang Z.K."/>
            <person name="Wang L."/>
            <person name="Huang L."/>
        </authorList>
    </citation>
    <scope>NUCLEOTIDE SEQUENCE [LARGE SCALE GENOMIC DNA]</scope>
    <source>
        <strain evidence="11">SXYL134</strain>
    </source>
</reference>
<evidence type="ECO:0000256" key="3">
    <source>
        <dbReference type="ARBA" id="ARBA00022603"/>
    </source>
</evidence>
<dbReference type="PROSITE" id="PS00012">
    <property type="entry name" value="PHOSPHOPANTETHEINE"/>
    <property type="match status" value="1"/>
</dbReference>
<dbReference type="Gene3D" id="3.40.50.720">
    <property type="entry name" value="NAD(P)-binding Rossmann-like Domain"/>
    <property type="match status" value="4"/>
</dbReference>
<dbReference type="InterPro" id="IPR009081">
    <property type="entry name" value="PP-bd_ACP"/>
</dbReference>
<dbReference type="InterPro" id="IPR057326">
    <property type="entry name" value="KR_dom"/>
</dbReference>
<dbReference type="InterPro" id="IPR042104">
    <property type="entry name" value="PKS_dehydratase_sf"/>
</dbReference>
<keyword evidence="5" id="KW-0560">Oxidoreductase</keyword>
<dbReference type="InterPro" id="IPR029063">
    <property type="entry name" value="SAM-dependent_MTases_sf"/>
</dbReference>
<gene>
    <name evidence="10" type="ORF">VP1G_09590</name>
</gene>
<dbReference type="GO" id="GO:0016491">
    <property type="term" value="F:oxidoreductase activity"/>
    <property type="evidence" value="ECO:0007669"/>
    <property type="project" value="UniProtKB-KW"/>
</dbReference>
<dbReference type="PANTHER" id="PTHR43775:SF20">
    <property type="entry name" value="HYBRID PKS-NRPS SYNTHETASE APDA"/>
    <property type="match status" value="1"/>
</dbReference>
<dbReference type="InterPro" id="IPR036736">
    <property type="entry name" value="ACP-like_sf"/>
</dbReference>
<dbReference type="PROSITE" id="PS52019">
    <property type="entry name" value="PKS_MFAS_DH"/>
    <property type="match status" value="1"/>
</dbReference>
<proteinExistence type="predicted"/>
<dbReference type="GO" id="GO:0032259">
    <property type="term" value="P:methylation"/>
    <property type="evidence" value="ECO:0007669"/>
    <property type="project" value="UniProtKB-KW"/>
</dbReference>
<dbReference type="InterPro" id="IPR013968">
    <property type="entry name" value="PKS_KR"/>
</dbReference>
<dbReference type="GO" id="GO:0006633">
    <property type="term" value="P:fatty acid biosynthetic process"/>
    <property type="evidence" value="ECO:0007669"/>
    <property type="project" value="TreeGrafter"/>
</dbReference>
<dbReference type="GO" id="GO:0031177">
    <property type="term" value="F:phosphopantetheine binding"/>
    <property type="evidence" value="ECO:0007669"/>
    <property type="project" value="InterPro"/>
</dbReference>
<evidence type="ECO:0000256" key="2">
    <source>
        <dbReference type="ARBA" id="ARBA00022553"/>
    </source>
</evidence>
<evidence type="ECO:0000256" key="1">
    <source>
        <dbReference type="ARBA" id="ARBA00022450"/>
    </source>
</evidence>
<dbReference type="GO" id="GO:0004312">
    <property type="term" value="F:fatty acid synthase activity"/>
    <property type="evidence" value="ECO:0007669"/>
    <property type="project" value="TreeGrafter"/>
</dbReference>